<reference evidence="7 8" key="1">
    <citation type="submission" date="2018-10" db="EMBL/GenBank/DDBJ databases">
        <title>Isolation from soil.</title>
        <authorList>
            <person name="Hu J."/>
        </authorList>
    </citation>
    <scope>NUCLEOTIDE SEQUENCE [LARGE SCALE GENOMIC DNA]</scope>
    <source>
        <strain evidence="7 8">NEAU-Ht49</strain>
    </source>
</reference>
<keyword evidence="2" id="KW-0238">DNA-binding</keyword>
<evidence type="ECO:0000256" key="1">
    <source>
        <dbReference type="ARBA" id="ARBA00023015"/>
    </source>
</evidence>
<dbReference type="SUPFAM" id="SSF48498">
    <property type="entry name" value="Tetracyclin repressor-like, C-terminal domain"/>
    <property type="match status" value="1"/>
</dbReference>
<dbReference type="InterPro" id="IPR050109">
    <property type="entry name" value="HTH-type_TetR-like_transc_reg"/>
</dbReference>
<evidence type="ECO:0000256" key="3">
    <source>
        <dbReference type="ARBA" id="ARBA00023163"/>
    </source>
</evidence>
<dbReference type="SUPFAM" id="SSF46689">
    <property type="entry name" value="Homeodomain-like"/>
    <property type="match status" value="1"/>
</dbReference>
<feature type="region of interest" description="Disordered" evidence="4">
    <location>
        <begin position="1"/>
        <end position="31"/>
    </location>
</feature>
<comment type="caution">
    <text evidence="7">The sequence shown here is derived from an EMBL/GenBank/DDBJ whole genome shotgun (WGS) entry which is preliminary data.</text>
</comment>
<keyword evidence="1" id="KW-0805">Transcription regulation</keyword>
<evidence type="ECO:0000256" key="4">
    <source>
        <dbReference type="SAM" id="MobiDB-lite"/>
    </source>
</evidence>
<dbReference type="PANTHER" id="PTHR30055:SF234">
    <property type="entry name" value="HTH-TYPE TRANSCRIPTIONAL REGULATOR BETI"/>
    <property type="match status" value="1"/>
</dbReference>
<protein>
    <submittedName>
        <fullName evidence="7">TetR/AcrR family transcriptional regulator</fullName>
    </submittedName>
</protein>
<dbReference type="PANTHER" id="PTHR30055">
    <property type="entry name" value="HTH-TYPE TRANSCRIPTIONAL REGULATOR RUTR"/>
    <property type="match status" value="1"/>
</dbReference>
<accession>A0A3M2MGB8</accession>
<evidence type="ECO:0000256" key="2">
    <source>
        <dbReference type="ARBA" id="ARBA00023125"/>
    </source>
</evidence>
<evidence type="ECO:0000313" key="7">
    <source>
        <dbReference type="EMBL" id="RMI47705.1"/>
    </source>
</evidence>
<evidence type="ECO:0000259" key="5">
    <source>
        <dbReference type="Pfam" id="PF00440"/>
    </source>
</evidence>
<sequence length="212" mass="22109">MGSEPTPAKPSAQPSAQPSSRLSTEPPAKPLRADAARNRAKVLLAAQEVFAGLGAGASTEEIAKRAGVGIGTVFRHFPTKESLLEAVLGEILAGFAEQARLRTESSDPGRAFFDFFQFVVVEAAAKNAISAELAGAGVDPHAGADEVRQELRGALGVLLARAQEAGVVRADIGLEEVMALLSGTSQAAGNLDVLMRGRVLDVVFDGLREHRS</sequence>
<dbReference type="InterPro" id="IPR001647">
    <property type="entry name" value="HTH_TetR"/>
</dbReference>
<dbReference type="RefSeq" id="WP_122192553.1">
    <property type="nucleotide sequence ID" value="NZ_JBHSKC010000016.1"/>
</dbReference>
<feature type="compositionally biased region" description="Low complexity" evidence="4">
    <location>
        <begin position="9"/>
        <end position="20"/>
    </location>
</feature>
<keyword evidence="3" id="KW-0804">Transcription</keyword>
<evidence type="ECO:0000313" key="8">
    <source>
        <dbReference type="Proteomes" id="UP000282674"/>
    </source>
</evidence>
<gene>
    <name evidence="7" type="ORF">EBO15_02115</name>
</gene>
<dbReference type="Proteomes" id="UP000282674">
    <property type="component" value="Unassembled WGS sequence"/>
</dbReference>
<proteinExistence type="predicted"/>
<organism evidence="7 8">
    <name type="scientific">Actinomadura harenae</name>
    <dbReference type="NCBI Taxonomy" id="2483351"/>
    <lineage>
        <taxon>Bacteria</taxon>
        <taxon>Bacillati</taxon>
        <taxon>Actinomycetota</taxon>
        <taxon>Actinomycetes</taxon>
        <taxon>Streptosporangiales</taxon>
        <taxon>Thermomonosporaceae</taxon>
        <taxon>Actinomadura</taxon>
    </lineage>
</organism>
<dbReference type="Pfam" id="PF21597">
    <property type="entry name" value="TetR_C_43"/>
    <property type="match status" value="1"/>
</dbReference>
<dbReference type="InterPro" id="IPR009057">
    <property type="entry name" value="Homeodomain-like_sf"/>
</dbReference>
<dbReference type="OrthoDB" id="9795011at2"/>
<feature type="domain" description="Transcriptional regulator SbtR-like C-terminal" evidence="6">
    <location>
        <begin position="107"/>
        <end position="208"/>
    </location>
</feature>
<dbReference type="AlphaFoldDB" id="A0A3M2MGB8"/>
<dbReference type="GO" id="GO:0000976">
    <property type="term" value="F:transcription cis-regulatory region binding"/>
    <property type="evidence" value="ECO:0007669"/>
    <property type="project" value="TreeGrafter"/>
</dbReference>
<dbReference type="Gene3D" id="1.10.357.10">
    <property type="entry name" value="Tetracycline Repressor, domain 2"/>
    <property type="match status" value="1"/>
</dbReference>
<name>A0A3M2MGB8_9ACTN</name>
<dbReference type="InterPro" id="IPR036271">
    <property type="entry name" value="Tet_transcr_reg_TetR-rel_C_sf"/>
</dbReference>
<dbReference type="InterPro" id="IPR049445">
    <property type="entry name" value="TetR_SbtR-like_C"/>
</dbReference>
<evidence type="ECO:0000259" key="6">
    <source>
        <dbReference type="Pfam" id="PF21597"/>
    </source>
</evidence>
<feature type="domain" description="HTH tetR-type" evidence="5">
    <location>
        <begin position="43"/>
        <end position="87"/>
    </location>
</feature>
<dbReference type="EMBL" id="RFFG01000002">
    <property type="protein sequence ID" value="RMI47705.1"/>
    <property type="molecule type" value="Genomic_DNA"/>
</dbReference>
<dbReference type="GO" id="GO:0003700">
    <property type="term" value="F:DNA-binding transcription factor activity"/>
    <property type="evidence" value="ECO:0007669"/>
    <property type="project" value="TreeGrafter"/>
</dbReference>
<keyword evidence="8" id="KW-1185">Reference proteome</keyword>
<dbReference type="PRINTS" id="PR00455">
    <property type="entry name" value="HTHTETR"/>
</dbReference>
<dbReference type="Pfam" id="PF00440">
    <property type="entry name" value="TetR_N"/>
    <property type="match status" value="1"/>
</dbReference>